<dbReference type="Proteomes" id="UP000789901">
    <property type="component" value="Unassembled WGS sequence"/>
</dbReference>
<gene>
    <name evidence="2" type="ORF">GMARGA_LOCUS20652</name>
</gene>
<accession>A0ABN7VN97</accession>
<evidence type="ECO:0000313" key="2">
    <source>
        <dbReference type="EMBL" id="CAG8787251.1"/>
    </source>
</evidence>
<keyword evidence="1" id="KW-0732">Signal</keyword>
<sequence>MKLTFLLRLFVLGFFSEVVLTSPLVARQNNQCPTEETLSCSITFQLSDQAPISAGCARFADCTYSSPSSVECIIKNNPNICPLSELMNVNIQCNSCGSFCFPRSCDYDPFYGHMNCNDCIPSAT</sequence>
<protein>
    <submittedName>
        <fullName evidence="2">9682_t:CDS:1</fullName>
    </submittedName>
</protein>
<evidence type="ECO:0000313" key="3">
    <source>
        <dbReference type="Proteomes" id="UP000789901"/>
    </source>
</evidence>
<organism evidence="2 3">
    <name type="scientific">Gigaspora margarita</name>
    <dbReference type="NCBI Taxonomy" id="4874"/>
    <lineage>
        <taxon>Eukaryota</taxon>
        <taxon>Fungi</taxon>
        <taxon>Fungi incertae sedis</taxon>
        <taxon>Mucoromycota</taxon>
        <taxon>Glomeromycotina</taxon>
        <taxon>Glomeromycetes</taxon>
        <taxon>Diversisporales</taxon>
        <taxon>Gigasporaceae</taxon>
        <taxon>Gigaspora</taxon>
    </lineage>
</organism>
<name>A0ABN7VN97_GIGMA</name>
<reference evidence="2 3" key="1">
    <citation type="submission" date="2021-06" db="EMBL/GenBank/DDBJ databases">
        <authorList>
            <person name="Kallberg Y."/>
            <person name="Tangrot J."/>
            <person name="Rosling A."/>
        </authorList>
    </citation>
    <scope>NUCLEOTIDE SEQUENCE [LARGE SCALE GENOMIC DNA]</scope>
    <source>
        <strain evidence="2 3">120-4 pot B 10/14</strain>
    </source>
</reference>
<feature type="non-terminal residue" evidence="2">
    <location>
        <position position="124"/>
    </location>
</feature>
<feature type="chain" id="PRO_5046531965" evidence="1">
    <location>
        <begin position="22"/>
        <end position="124"/>
    </location>
</feature>
<comment type="caution">
    <text evidence="2">The sequence shown here is derived from an EMBL/GenBank/DDBJ whole genome shotgun (WGS) entry which is preliminary data.</text>
</comment>
<dbReference type="EMBL" id="CAJVQB010018315">
    <property type="protein sequence ID" value="CAG8787251.1"/>
    <property type="molecule type" value="Genomic_DNA"/>
</dbReference>
<feature type="signal peptide" evidence="1">
    <location>
        <begin position="1"/>
        <end position="21"/>
    </location>
</feature>
<evidence type="ECO:0000256" key="1">
    <source>
        <dbReference type="SAM" id="SignalP"/>
    </source>
</evidence>
<keyword evidence="3" id="KW-1185">Reference proteome</keyword>
<proteinExistence type="predicted"/>